<feature type="domain" description="DUF6896" evidence="1">
    <location>
        <begin position="9"/>
        <end position="115"/>
    </location>
</feature>
<dbReference type="EMBL" id="JAWXXP010000001">
    <property type="protein sequence ID" value="MDX5995107.1"/>
    <property type="molecule type" value="Genomic_DNA"/>
</dbReference>
<name>A0ABU4Q4L8_9GAMM</name>
<sequence>MDNLDKVRKLIPLWYAHRKWAEKLLVRVFDLKSAEEILKPEHRGNNPIPGTNWMYRTHGVGVDIYRTADVGGIDFDFNKTDPDEWRLQVFFEKQYNEGNLPFAEYRELYEDEGLLQCFIKMALEGGTL</sequence>
<dbReference type="Pfam" id="PF21837">
    <property type="entry name" value="DUF6896"/>
    <property type="match status" value="1"/>
</dbReference>
<evidence type="ECO:0000313" key="3">
    <source>
        <dbReference type="Proteomes" id="UP001278050"/>
    </source>
</evidence>
<gene>
    <name evidence="2" type="ORF">SIM71_23840</name>
</gene>
<dbReference type="RefSeq" id="WP_074681389.1">
    <property type="nucleotide sequence ID" value="NZ_CBCSET010000005.1"/>
</dbReference>
<keyword evidence="3" id="KW-1185">Reference proteome</keyword>
<accession>A0ABU4Q4L8</accession>
<dbReference type="InterPro" id="IPR054191">
    <property type="entry name" value="DUF6896"/>
</dbReference>
<protein>
    <recommendedName>
        <fullName evidence="1">DUF6896 domain-containing protein</fullName>
    </recommendedName>
</protein>
<reference evidence="2 3" key="1">
    <citation type="submission" date="2023-11" db="EMBL/GenBank/DDBJ databases">
        <title>MicrobeMod: A computational toolkit for identifying prokaryotic methylation and restriction-modification with nanopore sequencing.</title>
        <authorList>
            <person name="Crits-Christoph A."/>
            <person name="Kang S.C."/>
            <person name="Lee H."/>
            <person name="Ostrov N."/>
        </authorList>
    </citation>
    <scope>NUCLEOTIDE SEQUENCE [LARGE SCALE GENOMIC DNA]</scope>
    <source>
        <strain evidence="2 3">ATCC BAA-571</strain>
    </source>
</reference>
<evidence type="ECO:0000313" key="2">
    <source>
        <dbReference type="EMBL" id="MDX5995107.1"/>
    </source>
</evidence>
<organism evidence="2 3">
    <name type="scientific">Ectopseudomonas alcaliphila</name>
    <dbReference type="NCBI Taxonomy" id="101564"/>
    <lineage>
        <taxon>Bacteria</taxon>
        <taxon>Pseudomonadati</taxon>
        <taxon>Pseudomonadota</taxon>
        <taxon>Gammaproteobacteria</taxon>
        <taxon>Pseudomonadales</taxon>
        <taxon>Pseudomonadaceae</taxon>
        <taxon>Ectopseudomonas</taxon>
    </lineage>
</organism>
<comment type="caution">
    <text evidence="2">The sequence shown here is derived from an EMBL/GenBank/DDBJ whole genome shotgun (WGS) entry which is preliminary data.</text>
</comment>
<evidence type="ECO:0000259" key="1">
    <source>
        <dbReference type="Pfam" id="PF21837"/>
    </source>
</evidence>
<proteinExistence type="predicted"/>
<dbReference type="Proteomes" id="UP001278050">
    <property type="component" value="Unassembled WGS sequence"/>
</dbReference>